<dbReference type="Gene3D" id="1.10.357.10">
    <property type="entry name" value="Tetracycline Repressor, domain 2"/>
    <property type="match status" value="1"/>
</dbReference>
<evidence type="ECO:0000256" key="2">
    <source>
        <dbReference type="ARBA" id="ARBA00023125"/>
    </source>
</evidence>
<dbReference type="OrthoDB" id="9812993at2"/>
<keyword evidence="2 3" id="KW-0238">DNA-binding</keyword>
<dbReference type="PROSITE" id="PS01081">
    <property type="entry name" value="HTH_TETR_1"/>
    <property type="match status" value="1"/>
</dbReference>
<feature type="DNA-binding region" description="H-T-H motif" evidence="3">
    <location>
        <begin position="25"/>
        <end position="44"/>
    </location>
</feature>
<dbReference type="PANTHER" id="PTHR43479:SF22">
    <property type="entry name" value="TRANSCRIPTIONAL REGULATOR, TETR FAMILY"/>
    <property type="match status" value="1"/>
</dbReference>
<dbReference type="GO" id="GO:0003677">
    <property type="term" value="F:DNA binding"/>
    <property type="evidence" value="ECO:0007669"/>
    <property type="project" value="UniProtKB-UniRule"/>
</dbReference>
<dbReference type="SUPFAM" id="SSF46689">
    <property type="entry name" value="Homeodomain-like"/>
    <property type="match status" value="1"/>
</dbReference>
<name>A0A1I2LSR0_9BACI</name>
<dbReference type="PANTHER" id="PTHR43479">
    <property type="entry name" value="ACREF/ENVCD OPERON REPRESSOR-RELATED"/>
    <property type="match status" value="1"/>
</dbReference>
<protein>
    <submittedName>
        <fullName evidence="5">Transcriptional regulator, TetR family</fullName>
    </submittedName>
</protein>
<organism evidence="5 6">
    <name type="scientific">Halobacillus alkaliphilus</name>
    <dbReference type="NCBI Taxonomy" id="396056"/>
    <lineage>
        <taxon>Bacteria</taxon>
        <taxon>Bacillati</taxon>
        <taxon>Bacillota</taxon>
        <taxon>Bacilli</taxon>
        <taxon>Bacillales</taxon>
        <taxon>Bacillaceae</taxon>
        <taxon>Halobacillus</taxon>
    </lineage>
</organism>
<gene>
    <name evidence="5" type="ORF">SAMN05216353_1103</name>
</gene>
<dbReference type="RefSeq" id="WP_089751485.1">
    <property type="nucleotide sequence ID" value="NZ_FOOG01000010.1"/>
</dbReference>
<proteinExistence type="predicted"/>
<feature type="domain" description="HTH tetR-type" evidence="4">
    <location>
        <begin position="2"/>
        <end position="62"/>
    </location>
</feature>
<dbReference type="InterPro" id="IPR001647">
    <property type="entry name" value="HTH_TetR"/>
</dbReference>
<dbReference type="PRINTS" id="PR00455">
    <property type="entry name" value="HTHTETR"/>
</dbReference>
<accession>A0A1I2LSR0</accession>
<evidence type="ECO:0000256" key="3">
    <source>
        <dbReference type="PROSITE-ProRule" id="PRU00335"/>
    </source>
</evidence>
<sequence>MDQKSIHIIEHSIKLFAKKGFSSTSVQEIANECGISKGAFYLHFKSKDALLLEIFNHYFQNIQKKTDAIQSLDLEPRAKFMKQMTVTFQEIAEHREFIIMQIREQAIPFNDNIEAFLTQMRFNSYLFYKRHLLSIYGKEIDSVIWEVSLLLQGIFKAFLDLIIIENVQMDVEELSQAMLRRMDFIVDGFKHSGDQPVITEELMSGLIPKEFFHHELDDIIDTLVQLRESSDGDIEVTISVLLDEIQKMEPRPAILKGMLANLEGLQSYQGIAGQIRTFFQL</sequence>
<evidence type="ECO:0000259" key="4">
    <source>
        <dbReference type="PROSITE" id="PS50977"/>
    </source>
</evidence>
<dbReference type="InterPro" id="IPR023772">
    <property type="entry name" value="DNA-bd_HTH_TetR-type_CS"/>
</dbReference>
<dbReference type="InterPro" id="IPR050624">
    <property type="entry name" value="HTH-type_Tx_Regulator"/>
</dbReference>
<dbReference type="Gene3D" id="1.10.10.60">
    <property type="entry name" value="Homeodomain-like"/>
    <property type="match status" value="1"/>
</dbReference>
<dbReference type="EMBL" id="FOOG01000010">
    <property type="protein sequence ID" value="SFF81529.1"/>
    <property type="molecule type" value="Genomic_DNA"/>
</dbReference>
<evidence type="ECO:0000256" key="1">
    <source>
        <dbReference type="ARBA" id="ARBA00022491"/>
    </source>
</evidence>
<reference evidence="6" key="1">
    <citation type="submission" date="2016-10" db="EMBL/GenBank/DDBJ databases">
        <authorList>
            <person name="Varghese N."/>
            <person name="Submissions S."/>
        </authorList>
    </citation>
    <scope>NUCLEOTIDE SEQUENCE [LARGE SCALE GENOMIC DNA]</scope>
    <source>
        <strain evidence="6">FP5</strain>
    </source>
</reference>
<evidence type="ECO:0000313" key="5">
    <source>
        <dbReference type="EMBL" id="SFF81529.1"/>
    </source>
</evidence>
<keyword evidence="6" id="KW-1185">Reference proteome</keyword>
<dbReference type="PROSITE" id="PS50977">
    <property type="entry name" value="HTH_TETR_2"/>
    <property type="match status" value="1"/>
</dbReference>
<dbReference type="InterPro" id="IPR009057">
    <property type="entry name" value="Homeodomain-like_sf"/>
</dbReference>
<dbReference type="AlphaFoldDB" id="A0A1I2LSR0"/>
<dbReference type="Proteomes" id="UP000198897">
    <property type="component" value="Unassembled WGS sequence"/>
</dbReference>
<keyword evidence="1" id="KW-0678">Repressor</keyword>
<evidence type="ECO:0000313" key="6">
    <source>
        <dbReference type="Proteomes" id="UP000198897"/>
    </source>
</evidence>
<dbReference type="Pfam" id="PF00440">
    <property type="entry name" value="TetR_N"/>
    <property type="match status" value="1"/>
</dbReference>